<reference evidence="12" key="1">
    <citation type="submission" date="2019-02" db="EMBL/GenBank/DDBJ databases">
        <authorList>
            <person name="Gruber-Vodicka R. H."/>
            <person name="Seah K. B. B."/>
        </authorList>
    </citation>
    <scope>NUCLEOTIDE SEQUENCE</scope>
    <source>
        <strain evidence="12">BECK_M7</strain>
    </source>
</reference>
<comment type="cofactor">
    <cofactor evidence="8">
        <name>heme</name>
        <dbReference type="ChEBI" id="CHEBI:30413"/>
    </cofactor>
    <text evidence="8">Binds 2 heme groups.</text>
</comment>
<evidence type="ECO:0000256" key="2">
    <source>
        <dbReference type="ARBA" id="ARBA00022617"/>
    </source>
</evidence>
<evidence type="ECO:0000256" key="9">
    <source>
        <dbReference type="PIRSR" id="PIRSR000294-2"/>
    </source>
</evidence>
<keyword evidence="12" id="KW-0575">Peroxidase</keyword>
<dbReference type="PANTHER" id="PTHR30600">
    <property type="entry name" value="CYTOCHROME C PEROXIDASE-RELATED"/>
    <property type="match status" value="1"/>
</dbReference>
<evidence type="ECO:0000256" key="4">
    <source>
        <dbReference type="ARBA" id="ARBA00022729"/>
    </source>
</evidence>
<accession>A0A450UGR0</accession>
<feature type="binding site" description="covalent" evidence="8">
    <location>
        <position position="74"/>
    </location>
    <ligand>
        <name>heme c</name>
        <dbReference type="ChEBI" id="CHEBI:61717"/>
        <label>1</label>
    </ligand>
</feature>
<evidence type="ECO:0000256" key="3">
    <source>
        <dbReference type="ARBA" id="ARBA00022723"/>
    </source>
</evidence>
<evidence type="ECO:0000256" key="5">
    <source>
        <dbReference type="ARBA" id="ARBA00022764"/>
    </source>
</evidence>
<gene>
    <name evidence="12" type="ORF">BECKLFY1418B_GA0070995_102821</name>
</gene>
<sequence>MRKPATYPQRLVGLLTGVGLSFAATVATTVTMAAATAPPDIGPLPPLEVDQAKAKLGKRLFFDPRLSGDAAISCATCHRPEHGFAHPDALSPGYPGNDHFRNSPTLINTAHKKTWLHDGRIGTNLNDVTREMITEDYIMNMDMRIMQERLKQDPKYVEMFKDAGLGEPSNGGARKAIPEYLETLTSQGAPFDTGKMSKVAKRGQKLFTGKANCVQCHNGPLFSDGKAHNTGVPENFDIFRDPLRHQAFIAYNMFMGTPDYMNLKRDLGAAVQNRLADGSNWGTFMTPTLRELKYTAPYMHNGMLKTLEDVVVFYNEGGGQDRNKSPLLKPLGLDKKEMKDLLAFLEALSGKPLTGEQHVWKEPIPKEYEPIPNWRQVKN</sequence>
<dbReference type="InterPro" id="IPR026259">
    <property type="entry name" value="MauG/Cytc_peroxidase"/>
</dbReference>
<dbReference type="SUPFAM" id="SSF46626">
    <property type="entry name" value="Cytochrome c"/>
    <property type="match status" value="2"/>
</dbReference>
<evidence type="ECO:0000256" key="1">
    <source>
        <dbReference type="ARBA" id="ARBA00004418"/>
    </source>
</evidence>
<keyword evidence="2 8" id="KW-0349">Heme</keyword>
<feature type="binding site" description="covalent" evidence="8">
    <location>
        <position position="216"/>
    </location>
    <ligand>
        <name>heme c</name>
        <dbReference type="ChEBI" id="CHEBI:61717"/>
        <label>2</label>
    </ligand>
</feature>
<feature type="signal peptide" evidence="10">
    <location>
        <begin position="1"/>
        <end position="23"/>
    </location>
</feature>
<keyword evidence="5" id="KW-0574">Periplasm</keyword>
<dbReference type="EMBL" id="CAADFF010000028">
    <property type="protein sequence ID" value="VFJ91720.1"/>
    <property type="molecule type" value="Genomic_DNA"/>
</dbReference>
<dbReference type="GO" id="GO:0009055">
    <property type="term" value="F:electron transfer activity"/>
    <property type="evidence" value="ECO:0007669"/>
    <property type="project" value="InterPro"/>
</dbReference>
<evidence type="ECO:0000259" key="11">
    <source>
        <dbReference type="PROSITE" id="PS51007"/>
    </source>
</evidence>
<comment type="PTM">
    <text evidence="8">Binds 2 heme groups per subunit.</text>
</comment>
<keyword evidence="3 9" id="KW-0479">Metal-binding</keyword>
<feature type="binding site" description="axial binding residue" evidence="9">
    <location>
        <position position="78"/>
    </location>
    <ligand>
        <name>heme c</name>
        <dbReference type="ChEBI" id="CHEBI:61717"/>
        <label>1</label>
    </ligand>
    <ligandPart>
        <name>Fe</name>
        <dbReference type="ChEBI" id="CHEBI:18248"/>
    </ligandPart>
</feature>
<dbReference type="InterPro" id="IPR036909">
    <property type="entry name" value="Cyt_c-like_dom_sf"/>
</dbReference>
<dbReference type="Gene3D" id="1.10.760.10">
    <property type="entry name" value="Cytochrome c-like domain"/>
    <property type="match status" value="2"/>
</dbReference>
<dbReference type="GO" id="GO:0046872">
    <property type="term" value="F:metal ion binding"/>
    <property type="evidence" value="ECO:0007669"/>
    <property type="project" value="UniProtKB-KW"/>
</dbReference>
<dbReference type="PIRSF" id="PIRSF000294">
    <property type="entry name" value="Cytochrome-c_peroxidase"/>
    <property type="match status" value="1"/>
</dbReference>
<protein>
    <submittedName>
        <fullName evidence="12">Cytochrome c peroxidase</fullName>
    </submittedName>
</protein>
<dbReference type="InterPro" id="IPR009056">
    <property type="entry name" value="Cyt_c-like_dom"/>
</dbReference>
<proteinExistence type="predicted"/>
<dbReference type="Pfam" id="PF03150">
    <property type="entry name" value="CCP_MauG"/>
    <property type="match status" value="1"/>
</dbReference>
<comment type="subcellular location">
    <subcellularLocation>
        <location evidence="1">Periplasm</location>
    </subcellularLocation>
</comment>
<dbReference type="PROSITE" id="PS51007">
    <property type="entry name" value="CYTC"/>
    <property type="match status" value="2"/>
</dbReference>
<feature type="binding site" description="axial binding residue" evidence="9">
    <location>
        <position position="217"/>
    </location>
    <ligand>
        <name>heme c</name>
        <dbReference type="ChEBI" id="CHEBI:61717"/>
        <label>2</label>
    </ligand>
    <ligandPart>
        <name>Fe</name>
        <dbReference type="ChEBI" id="CHEBI:18248"/>
    </ligandPart>
</feature>
<evidence type="ECO:0000256" key="8">
    <source>
        <dbReference type="PIRSR" id="PIRSR000294-1"/>
    </source>
</evidence>
<dbReference type="InterPro" id="IPR051395">
    <property type="entry name" value="Cytochrome_c_Peroxidase/MauG"/>
</dbReference>
<evidence type="ECO:0000256" key="10">
    <source>
        <dbReference type="SAM" id="SignalP"/>
    </source>
</evidence>
<feature type="chain" id="PRO_5019041526" evidence="10">
    <location>
        <begin position="24"/>
        <end position="379"/>
    </location>
</feature>
<organism evidence="12">
    <name type="scientific">Candidatus Kentrum sp. LFY</name>
    <dbReference type="NCBI Taxonomy" id="2126342"/>
    <lineage>
        <taxon>Bacteria</taxon>
        <taxon>Pseudomonadati</taxon>
        <taxon>Pseudomonadota</taxon>
        <taxon>Gammaproteobacteria</taxon>
        <taxon>Candidatus Kentrum</taxon>
    </lineage>
</organism>
<name>A0A450UGR0_9GAMM</name>
<feature type="domain" description="Cytochrome c" evidence="11">
    <location>
        <begin position="198"/>
        <end position="349"/>
    </location>
</feature>
<dbReference type="PANTHER" id="PTHR30600:SF10">
    <property type="entry name" value="BLL6722 PROTEIN"/>
    <property type="match status" value="1"/>
</dbReference>
<keyword evidence="4 10" id="KW-0732">Signal</keyword>
<dbReference type="InterPro" id="IPR004852">
    <property type="entry name" value="Di-haem_cyt_c_peroxidsae"/>
</dbReference>
<evidence type="ECO:0000256" key="7">
    <source>
        <dbReference type="ARBA" id="ARBA00023004"/>
    </source>
</evidence>
<keyword evidence="7 9" id="KW-0408">Iron</keyword>
<keyword evidence="6" id="KW-0560">Oxidoreductase</keyword>
<dbReference type="GO" id="GO:0042597">
    <property type="term" value="C:periplasmic space"/>
    <property type="evidence" value="ECO:0007669"/>
    <property type="project" value="UniProtKB-SubCell"/>
</dbReference>
<feature type="binding site" description="covalent" evidence="8">
    <location>
        <position position="213"/>
    </location>
    <ligand>
        <name>heme c</name>
        <dbReference type="ChEBI" id="CHEBI:61717"/>
        <label>2</label>
    </ligand>
</feature>
<dbReference type="AlphaFoldDB" id="A0A450UGR0"/>
<evidence type="ECO:0000256" key="6">
    <source>
        <dbReference type="ARBA" id="ARBA00023002"/>
    </source>
</evidence>
<dbReference type="GO" id="GO:0004130">
    <property type="term" value="F:cytochrome-c peroxidase activity"/>
    <property type="evidence" value="ECO:0007669"/>
    <property type="project" value="TreeGrafter"/>
</dbReference>
<evidence type="ECO:0000313" key="12">
    <source>
        <dbReference type="EMBL" id="VFJ91720.1"/>
    </source>
</evidence>
<feature type="domain" description="Cytochrome c" evidence="11">
    <location>
        <begin position="52"/>
        <end position="161"/>
    </location>
</feature>
<dbReference type="GO" id="GO:0020037">
    <property type="term" value="F:heme binding"/>
    <property type="evidence" value="ECO:0007669"/>
    <property type="project" value="InterPro"/>
</dbReference>
<feature type="binding site" description="covalent" evidence="8">
    <location>
        <position position="77"/>
    </location>
    <ligand>
        <name>heme c</name>
        <dbReference type="ChEBI" id="CHEBI:61717"/>
        <label>1</label>
    </ligand>
</feature>